<organism evidence="2 3">
    <name type="scientific">Arthrobacter phage Nandita</name>
    <dbReference type="NCBI Taxonomy" id="2419963"/>
    <lineage>
        <taxon>Viruses</taxon>
        <taxon>Duplodnaviria</taxon>
        <taxon>Heunggongvirae</taxon>
        <taxon>Uroviricota</taxon>
        <taxon>Caudoviricetes</taxon>
        <taxon>Daemsvirinae</taxon>
        <taxon>Nanditavirus</taxon>
        <taxon>Nanditavirus nandita</taxon>
    </lineage>
</organism>
<name>A0A3G2KI24_9CAUD</name>
<dbReference type="Proteomes" id="UP000267628">
    <property type="component" value="Segment"/>
</dbReference>
<accession>A0A3G2KI24</accession>
<evidence type="ECO:0000313" key="3">
    <source>
        <dbReference type="Proteomes" id="UP000267628"/>
    </source>
</evidence>
<evidence type="ECO:0000313" key="2">
    <source>
        <dbReference type="EMBL" id="AYN58652.1"/>
    </source>
</evidence>
<protein>
    <submittedName>
        <fullName evidence="2">Uncharacterized protein</fullName>
    </submittedName>
</protein>
<keyword evidence="3" id="KW-1185">Reference proteome</keyword>
<reference evidence="2 3" key="1">
    <citation type="submission" date="2018-09" db="EMBL/GenBank/DDBJ databases">
        <authorList>
            <person name="Zack K."/>
            <person name="Stoner T.H."/>
            <person name="Garlena R.A."/>
            <person name="Russell D.A."/>
            <person name="Pope W.H."/>
            <person name="Jacobs-Sera D."/>
            <person name="Hatfull G.F."/>
        </authorList>
    </citation>
    <scope>NUCLEOTIDE SEQUENCE [LARGE SCALE GENOMIC DNA]</scope>
</reference>
<dbReference type="KEGG" id="vg:80033958"/>
<sequence length="65" mass="6272">MSILDVPGLTPGTVAAQAADPASPLGGVLSATYALKSEVPPTTLDGGNATSTYDGSFNFDGGSAA</sequence>
<evidence type="ECO:0000256" key="1">
    <source>
        <dbReference type="SAM" id="MobiDB-lite"/>
    </source>
</evidence>
<proteinExistence type="predicted"/>
<dbReference type="EMBL" id="MH834621">
    <property type="protein sequence ID" value="AYN58652.1"/>
    <property type="molecule type" value="Genomic_DNA"/>
</dbReference>
<gene>
    <name evidence="2" type="primary">31</name>
    <name evidence="2" type="ORF">PBI_NANDITA_31</name>
</gene>
<dbReference type="GeneID" id="80033958"/>
<dbReference type="RefSeq" id="YP_010760860.1">
    <property type="nucleotide sequence ID" value="NC_073588.1"/>
</dbReference>
<feature type="region of interest" description="Disordered" evidence="1">
    <location>
        <begin position="39"/>
        <end position="65"/>
    </location>
</feature>